<evidence type="ECO:0000313" key="8">
    <source>
        <dbReference type="EMBL" id="AUP78611.1"/>
    </source>
</evidence>
<dbReference type="Proteomes" id="UP000235826">
    <property type="component" value="Chromosome"/>
</dbReference>
<dbReference type="InterPro" id="IPR039420">
    <property type="entry name" value="WalR-like"/>
</dbReference>
<evidence type="ECO:0000256" key="3">
    <source>
        <dbReference type="ARBA" id="ARBA00023125"/>
    </source>
</evidence>
<reference evidence="8 9" key="1">
    <citation type="submission" date="2018-01" db="EMBL/GenBank/DDBJ databases">
        <title>Complete genome sequence of Flavivirga eckloniae ECD14 isolated from seaweed Ecklonia cava.</title>
        <authorList>
            <person name="Lee J.H."/>
            <person name="Baik K.S."/>
            <person name="Seong C.N."/>
        </authorList>
    </citation>
    <scope>NUCLEOTIDE SEQUENCE [LARGE SCALE GENOMIC DNA]</scope>
    <source>
        <strain evidence="8 9">ECD14</strain>
    </source>
</reference>
<dbReference type="AlphaFoldDB" id="A0A2K9PNG7"/>
<dbReference type="PROSITE" id="PS50043">
    <property type="entry name" value="HTH_LUXR_2"/>
    <property type="match status" value="1"/>
</dbReference>
<evidence type="ECO:0000256" key="2">
    <source>
        <dbReference type="ARBA" id="ARBA00023015"/>
    </source>
</evidence>
<evidence type="ECO:0000256" key="4">
    <source>
        <dbReference type="ARBA" id="ARBA00023163"/>
    </source>
</evidence>
<dbReference type="CDD" id="cd17535">
    <property type="entry name" value="REC_NarL-like"/>
    <property type="match status" value="1"/>
</dbReference>
<keyword evidence="4" id="KW-0804">Transcription</keyword>
<protein>
    <submittedName>
        <fullName evidence="8">DNA-binding response regulator</fullName>
    </submittedName>
</protein>
<evidence type="ECO:0000259" key="6">
    <source>
        <dbReference type="PROSITE" id="PS50043"/>
    </source>
</evidence>
<dbReference type="EMBL" id="CP025791">
    <property type="protein sequence ID" value="AUP78611.1"/>
    <property type="molecule type" value="Genomic_DNA"/>
</dbReference>
<dbReference type="SUPFAM" id="SSF52172">
    <property type="entry name" value="CheY-like"/>
    <property type="match status" value="1"/>
</dbReference>
<feature type="domain" description="HTH luxR-type" evidence="6">
    <location>
        <begin position="145"/>
        <end position="210"/>
    </location>
</feature>
<dbReference type="PRINTS" id="PR00038">
    <property type="entry name" value="HTHLUXR"/>
</dbReference>
<evidence type="ECO:0000256" key="1">
    <source>
        <dbReference type="ARBA" id="ARBA00022553"/>
    </source>
</evidence>
<dbReference type="SUPFAM" id="SSF46894">
    <property type="entry name" value="C-terminal effector domain of the bipartite response regulators"/>
    <property type="match status" value="1"/>
</dbReference>
<keyword evidence="1 5" id="KW-0597">Phosphoprotein</keyword>
<dbReference type="SMART" id="SM00421">
    <property type="entry name" value="HTH_LUXR"/>
    <property type="match status" value="1"/>
</dbReference>
<sequence>MKYNLIIVDDHKMFLDGMLSILNLESEYNILLTATKGEQIVKYLEINPDERVDLIITDISMPELDGIALNKIVKEKKKNIRTLIVSMHNNAEMIDNLIEHDADGYVPKNAEKNEFLVAIKTILKGEKYFSKEIKDIYIENKFSKKKQEEIKLTQREIDVITLIAQEYTTQEIADKLFLSKHTIESYRKNLIAKLNVRNLAGLTKYALKMSYIKNE</sequence>
<accession>A0A2K9PNG7</accession>
<dbReference type="KEGG" id="fek:C1H87_07750"/>
<organism evidence="8 9">
    <name type="scientific">Flavivirga eckloniae</name>
    <dbReference type="NCBI Taxonomy" id="1803846"/>
    <lineage>
        <taxon>Bacteria</taxon>
        <taxon>Pseudomonadati</taxon>
        <taxon>Bacteroidota</taxon>
        <taxon>Flavobacteriia</taxon>
        <taxon>Flavobacteriales</taxon>
        <taxon>Flavobacteriaceae</taxon>
        <taxon>Flavivirga</taxon>
    </lineage>
</organism>
<gene>
    <name evidence="8" type="ORF">C1H87_07750</name>
</gene>
<dbReference type="Pfam" id="PF00072">
    <property type="entry name" value="Response_reg"/>
    <property type="match status" value="1"/>
</dbReference>
<dbReference type="InterPro" id="IPR016032">
    <property type="entry name" value="Sig_transdc_resp-reg_C-effctor"/>
</dbReference>
<evidence type="ECO:0000259" key="7">
    <source>
        <dbReference type="PROSITE" id="PS50110"/>
    </source>
</evidence>
<dbReference type="GO" id="GO:0003677">
    <property type="term" value="F:DNA binding"/>
    <property type="evidence" value="ECO:0007669"/>
    <property type="project" value="UniProtKB-KW"/>
</dbReference>
<keyword evidence="9" id="KW-1185">Reference proteome</keyword>
<feature type="modified residue" description="4-aspartylphosphate" evidence="5">
    <location>
        <position position="58"/>
    </location>
</feature>
<dbReference type="SMART" id="SM00448">
    <property type="entry name" value="REC"/>
    <property type="match status" value="1"/>
</dbReference>
<dbReference type="InterPro" id="IPR036388">
    <property type="entry name" value="WH-like_DNA-bd_sf"/>
</dbReference>
<dbReference type="PANTHER" id="PTHR43214">
    <property type="entry name" value="TWO-COMPONENT RESPONSE REGULATOR"/>
    <property type="match status" value="1"/>
</dbReference>
<evidence type="ECO:0000313" key="9">
    <source>
        <dbReference type="Proteomes" id="UP000235826"/>
    </source>
</evidence>
<dbReference type="GO" id="GO:0000160">
    <property type="term" value="P:phosphorelay signal transduction system"/>
    <property type="evidence" value="ECO:0007669"/>
    <property type="project" value="InterPro"/>
</dbReference>
<dbReference type="InterPro" id="IPR058245">
    <property type="entry name" value="NreC/VraR/RcsB-like_REC"/>
</dbReference>
<dbReference type="InterPro" id="IPR011006">
    <property type="entry name" value="CheY-like_superfamily"/>
</dbReference>
<dbReference type="CDD" id="cd06170">
    <property type="entry name" value="LuxR_C_like"/>
    <property type="match status" value="1"/>
</dbReference>
<keyword evidence="3 8" id="KW-0238">DNA-binding</keyword>
<dbReference type="InterPro" id="IPR001789">
    <property type="entry name" value="Sig_transdc_resp-reg_receiver"/>
</dbReference>
<name>A0A2K9PNG7_9FLAO</name>
<evidence type="ECO:0000256" key="5">
    <source>
        <dbReference type="PROSITE-ProRule" id="PRU00169"/>
    </source>
</evidence>
<dbReference type="GO" id="GO:0006355">
    <property type="term" value="P:regulation of DNA-templated transcription"/>
    <property type="evidence" value="ECO:0007669"/>
    <property type="project" value="InterPro"/>
</dbReference>
<dbReference type="RefSeq" id="WP_102755266.1">
    <property type="nucleotide sequence ID" value="NZ_CP025791.1"/>
</dbReference>
<dbReference type="Gene3D" id="3.40.50.2300">
    <property type="match status" value="1"/>
</dbReference>
<dbReference type="PROSITE" id="PS50110">
    <property type="entry name" value="RESPONSE_REGULATORY"/>
    <property type="match status" value="1"/>
</dbReference>
<feature type="domain" description="Response regulatory" evidence="7">
    <location>
        <begin position="4"/>
        <end position="123"/>
    </location>
</feature>
<dbReference type="Pfam" id="PF00196">
    <property type="entry name" value="GerE"/>
    <property type="match status" value="1"/>
</dbReference>
<proteinExistence type="predicted"/>
<dbReference type="InterPro" id="IPR000792">
    <property type="entry name" value="Tscrpt_reg_LuxR_C"/>
</dbReference>
<dbReference type="Gene3D" id="1.10.10.10">
    <property type="entry name" value="Winged helix-like DNA-binding domain superfamily/Winged helix DNA-binding domain"/>
    <property type="match status" value="1"/>
</dbReference>
<keyword evidence="2" id="KW-0805">Transcription regulation</keyword>
<dbReference type="PANTHER" id="PTHR43214:SF41">
    <property type="entry name" value="NITRATE_NITRITE RESPONSE REGULATOR PROTEIN NARP"/>
    <property type="match status" value="1"/>
</dbReference>
<dbReference type="OrthoDB" id="9797341at2"/>